<accession>A0A6H0KTL2</accession>
<reference evidence="1 2" key="1">
    <citation type="submission" date="2020-03" db="EMBL/GenBank/DDBJ databases">
        <title>Genomic analysis of Bacteroides faecium CBA7301.</title>
        <authorList>
            <person name="Kim J."/>
            <person name="Roh S.W."/>
        </authorList>
    </citation>
    <scope>NUCLEOTIDE SEQUENCE [LARGE SCALE GENOMIC DNA]</scope>
    <source>
        <strain evidence="1 2">CBA7301</strain>
    </source>
</reference>
<gene>
    <name evidence="1" type="ORF">BacF7301_22145</name>
</gene>
<organism evidence="1 2">
    <name type="scientific">Bacteroides faecium</name>
    <dbReference type="NCBI Taxonomy" id="2715212"/>
    <lineage>
        <taxon>Bacteria</taxon>
        <taxon>Pseudomonadati</taxon>
        <taxon>Bacteroidota</taxon>
        <taxon>Bacteroidia</taxon>
        <taxon>Bacteroidales</taxon>
        <taxon>Bacteroidaceae</taxon>
        <taxon>Bacteroides</taxon>
    </lineage>
</organism>
<evidence type="ECO:0000313" key="1">
    <source>
        <dbReference type="EMBL" id="QIU96682.1"/>
    </source>
</evidence>
<sequence>MNKLEHNNTIELLSMICKRPKMYFENPTINNIFRFLDGYYMSQVIHTPKEEREKCDIRDTLFWSSFGLFLANKYNKEIANKNISSCYIVEHLLKEISADENIDFALFAENFNEFIVTTSIKEKYNADEAG</sequence>
<dbReference type="EMBL" id="CP050831">
    <property type="protein sequence ID" value="QIU96682.1"/>
    <property type="molecule type" value="Genomic_DNA"/>
</dbReference>
<protein>
    <submittedName>
        <fullName evidence="1">Uncharacterized protein</fullName>
    </submittedName>
</protein>
<evidence type="ECO:0000313" key="2">
    <source>
        <dbReference type="Proteomes" id="UP000501780"/>
    </source>
</evidence>
<dbReference type="RefSeq" id="WP_167966218.1">
    <property type="nucleotide sequence ID" value="NZ_CP050831.1"/>
</dbReference>
<dbReference type="AlphaFoldDB" id="A0A6H0KTL2"/>
<name>A0A6H0KTL2_9BACE</name>
<keyword evidence="2" id="KW-1185">Reference proteome</keyword>
<dbReference type="KEGG" id="bfc:BacF7301_22145"/>
<proteinExistence type="predicted"/>
<dbReference type="Proteomes" id="UP000501780">
    <property type="component" value="Chromosome"/>
</dbReference>